<gene>
    <name evidence="1" type="ORF">CHS0354_017984</name>
</gene>
<accession>A0AAE0VE61</accession>
<dbReference type="AlphaFoldDB" id="A0AAE0VE61"/>
<reference evidence="1" key="1">
    <citation type="journal article" date="2021" name="Genome Biol. Evol.">
        <title>A High-Quality Reference Genome for a Parasitic Bivalve with Doubly Uniparental Inheritance (Bivalvia: Unionida).</title>
        <authorList>
            <person name="Smith C.H."/>
        </authorList>
    </citation>
    <scope>NUCLEOTIDE SEQUENCE</scope>
    <source>
        <strain evidence="1">CHS0354</strain>
    </source>
</reference>
<evidence type="ECO:0000313" key="2">
    <source>
        <dbReference type="Proteomes" id="UP001195483"/>
    </source>
</evidence>
<comment type="caution">
    <text evidence="1">The sequence shown here is derived from an EMBL/GenBank/DDBJ whole genome shotgun (WGS) entry which is preliminary data.</text>
</comment>
<sequence>MIIKGPITIIFPPSATLILLRNCGQTRKKDYNRKTAIIEKEFTILKVNTDPIQESSFSSSASTEMNTIQSFERAENIRSTDCKELDSPLRTPSWNRLCLSQETPSLAAGPVTIFRIYALI</sequence>
<organism evidence="1 2">
    <name type="scientific">Potamilus streckersoni</name>
    <dbReference type="NCBI Taxonomy" id="2493646"/>
    <lineage>
        <taxon>Eukaryota</taxon>
        <taxon>Metazoa</taxon>
        <taxon>Spiralia</taxon>
        <taxon>Lophotrochozoa</taxon>
        <taxon>Mollusca</taxon>
        <taxon>Bivalvia</taxon>
        <taxon>Autobranchia</taxon>
        <taxon>Heteroconchia</taxon>
        <taxon>Palaeoheterodonta</taxon>
        <taxon>Unionida</taxon>
        <taxon>Unionoidea</taxon>
        <taxon>Unionidae</taxon>
        <taxon>Ambleminae</taxon>
        <taxon>Lampsilini</taxon>
        <taxon>Potamilus</taxon>
    </lineage>
</organism>
<reference evidence="1" key="3">
    <citation type="submission" date="2023-05" db="EMBL/GenBank/DDBJ databases">
        <authorList>
            <person name="Smith C.H."/>
        </authorList>
    </citation>
    <scope>NUCLEOTIDE SEQUENCE</scope>
    <source>
        <strain evidence="1">CHS0354</strain>
        <tissue evidence="1">Mantle</tissue>
    </source>
</reference>
<protein>
    <submittedName>
        <fullName evidence="1">Uncharacterized protein</fullName>
    </submittedName>
</protein>
<reference evidence="1" key="2">
    <citation type="journal article" date="2021" name="Genome Biol. Evol.">
        <title>Developing a high-quality reference genome for a parasitic bivalve with doubly uniparental inheritance (Bivalvia: Unionida).</title>
        <authorList>
            <person name="Smith C.H."/>
        </authorList>
    </citation>
    <scope>NUCLEOTIDE SEQUENCE</scope>
    <source>
        <strain evidence="1">CHS0354</strain>
        <tissue evidence="1">Mantle</tissue>
    </source>
</reference>
<keyword evidence="2" id="KW-1185">Reference proteome</keyword>
<evidence type="ECO:0000313" key="1">
    <source>
        <dbReference type="EMBL" id="KAK3575819.1"/>
    </source>
</evidence>
<proteinExistence type="predicted"/>
<name>A0AAE0VE61_9BIVA</name>
<dbReference type="EMBL" id="JAEAOA010001109">
    <property type="protein sequence ID" value="KAK3575819.1"/>
    <property type="molecule type" value="Genomic_DNA"/>
</dbReference>
<dbReference type="Proteomes" id="UP001195483">
    <property type="component" value="Unassembled WGS sequence"/>
</dbReference>